<name>A0ABR4J5X2_9EURO</name>
<accession>A0ABR4J5X2</accession>
<dbReference type="PANTHER" id="PTHR47424:SF3">
    <property type="entry name" value="REGULATORY PROTEIN GAL4"/>
    <property type="match status" value="1"/>
</dbReference>
<dbReference type="Gene3D" id="4.10.240.10">
    <property type="entry name" value="Zn(2)-C6 fungal-type DNA-binding domain"/>
    <property type="match status" value="1"/>
</dbReference>
<dbReference type="PROSITE" id="PS00463">
    <property type="entry name" value="ZN2_CY6_FUNGAL_1"/>
    <property type="match status" value="1"/>
</dbReference>
<feature type="region of interest" description="Disordered" evidence="6">
    <location>
        <begin position="1"/>
        <end position="22"/>
    </location>
</feature>
<proteinExistence type="predicted"/>
<dbReference type="Pfam" id="PF04082">
    <property type="entry name" value="Fungal_trans"/>
    <property type="match status" value="1"/>
</dbReference>
<evidence type="ECO:0000256" key="2">
    <source>
        <dbReference type="ARBA" id="ARBA00023015"/>
    </source>
</evidence>
<organism evidence="8 9">
    <name type="scientific">Aspergillus pseudoustus</name>
    <dbReference type="NCBI Taxonomy" id="1810923"/>
    <lineage>
        <taxon>Eukaryota</taxon>
        <taxon>Fungi</taxon>
        <taxon>Dikarya</taxon>
        <taxon>Ascomycota</taxon>
        <taxon>Pezizomycotina</taxon>
        <taxon>Eurotiomycetes</taxon>
        <taxon>Eurotiomycetidae</taxon>
        <taxon>Eurotiales</taxon>
        <taxon>Aspergillaceae</taxon>
        <taxon>Aspergillus</taxon>
        <taxon>Aspergillus subgen. Nidulantes</taxon>
    </lineage>
</organism>
<keyword evidence="2" id="KW-0805">Transcription regulation</keyword>
<dbReference type="SMART" id="SM00906">
    <property type="entry name" value="Fungal_trans"/>
    <property type="match status" value="1"/>
</dbReference>
<dbReference type="EMBL" id="JBFXLU010000204">
    <property type="protein sequence ID" value="KAL2835446.1"/>
    <property type="molecule type" value="Genomic_DNA"/>
</dbReference>
<protein>
    <submittedName>
        <fullName evidence="8">Fungal-specific transcription factor domain-containing protein</fullName>
    </submittedName>
</protein>
<evidence type="ECO:0000256" key="1">
    <source>
        <dbReference type="ARBA" id="ARBA00022723"/>
    </source>
</evidence>
<dbReference type="Pfam" id="PF00172">
    <property type="entry name" value="Zn_clus"/>
    <property type="match status" value="1"/>
</dbReference>
<feature type="region of interest" description="Disordered" evidence="6">
    <location>
        <begin position="88"/>
        <end position="129"/>
    </location>
</feature>
<keyword evidence="1" id="KW-0479">Metal-binding</keyword>
<keyword evidence="4" id="KW-0804">Transcription</keyword>
<dbReference type="PRINTS" id="PR00755">
    <property type="entry name" value="AFLATOXINBRP"/>
</dbReference>
<evidence type="ECO:0000256" key="6">
    <source>
        <dbReference type="SAM" id="MobiDB-lite"/>
    </source>
</evidence>
<evidence type="ECO:0000259" key="7">
    <source>
        <dbReference type="PROSITE" id="PS50048"/>
    </source>
</evidence>
<dbReference type="InterPro" id="IPR036864">
    <property type="entry name" value="Zn2-C6_fun-type_DNA-bd_sf"/>
</dbReference>
<evidence type="ECO:0000256" key="5">
    <source>
        <dbReference type="ARBA" id="ARBA00023242"/>
    </source>
</evidence>
<dbReference type="InterPro" id="IPR007219">
    <property type="entry name" value="XnlR_reg_dom"/>
</dbReference>
<dbReference type="PANTHER" id="PTHR47424">
    <property type="entry name" value="REGULATORY PROTEIN GAL4"/>
    <property type="match status" value="1"/>
</dbReference>
<evidence type="ECO:0000256" key="4">
    <source>
        <dbReference type="ARBA" id="ARBA00023163"/>
    </source>
</evidence>
<dbReference type="CDD" id="cd12148">
    <property type="entry name" value="fungal_TF_MHR"/>
    <property type="match status" value="1"/>
</dbReference>
<feature type="domain" description="Zn(2)-C6 fungal-type" evidence="7">
    <location>
        <begin position="27"/>
        <end position="57"/>
    </location>
</feature>
<feature type="compositionally biased region" description="Pro residues" evidence="6">
    <location>
        <begin position="1"/>
        <end position="10"/>
    </location>
</feature>
<dbReference type="InterPro" id="IPR051127">
    <property type="entry name" value="Fungal_SecMet_Regulators"/>
</dbReference>
<evidence type="ECO:0000313" key="8">
    <source>
        <dbReference type="EMBL" id="KAL2835446.1"/>
    </source>
</evidence>
<sequence>MASDSPPPAITEPASEPPQKRRRAVEACVSCRNRKSRCSGGRPKCSTCTELGFTCQYLTTAHGGDIVVVGKEHFQAIEDRLNQLESLLRDSPSDGRGFKRPRSDVDLRDRHVPTPSSSLAGDGSASIVSQDPTDGMGVLVFGNEEDRAYFGSSSNISFTTDLSRTLKRLSRSRGNFTPGSSHTSLFDFHIARVSRPSSPVPYSNPWVANNPEHNSTPTSSIFYLPPDGETLALIDRYFADKGLLYPYIHEETFRENYAQLKRNHTVTRRTWLGVLNIVLALATLTTIYPAGDAEKRRVEADAFYQRANALCAEHVMNGATLEIVQYLLLVTQYMQGTRSGSLTWTTHGLAVKVALQLGLHSAEASKRFSPVEREMRKRTWFGCLAIDRNLSMTFGRPTTIPEHYTRLELPVYYDSFETRHRQIEARQRCRYSTDSFNANIGLSSVIYKTLETLYDSNIGSDEKVADYELITRVLRLRNSLQEWVSQLPPHMNLISARECLTDIGRHPTADRFRIILTMRYHNLRLLIHRIVLVRLCEYIDDGDAHSHETIALQDIVRSTVQITLESATEIINILSTLVESEWAQRGLLGVWWCTVYHTFDAALVIFTIFLLATRSTLVTLPLAHSTDSLKQTFFGSTAPLRQLDIGNQTIEKCCRRLEKLCEVWNVLESNPNSEQAASHDMSSLYLQHQITPPAIVDHSASDLSFLDFDYMANGMFGGVSDGFLFSNGAT</sequence>
<keyword evidence="9" id="KW-1185">Reference proteome</keyword>
<dbReference type="SUPFAM" id="SSF57701">
    <property type="entry name" value="Zn2/Cys6 DNA-binding domain"/>
    <property type="match status" value="1"/>
</dbReference>
<dbReference type="InterPro" id="IPR001138">
    <property type="entry name" value="Zn2Cys6_DnaBD"/>
</dbReference>
<dbReference type="SMART" id="SM00066">
    <property type="entry name" value="GAL4"/>
    <property type="match status" value="1"/>
</dbReference>
<dbReference type="PROSITE" id="PS50048">
    <property type="entry name" value="ZN2_CY6_FUNGAL_2"/>
    <property type="match status" value="1"/>
</dbReference>
<evidence type="ECO:0000256" key="3">
    <source>
        <dbReference type="ARBA" id="ARBA00023125"/>
    </source>
</evidence>
<evidence type="ECO:0000313" key="9">
    <source>
        <dbReference type="Proteomes" id="UP001610446"/>
    </source>
</evidence>
<gene>
    <name evidence="8" type="ORF">BJY01DRAFT_223664</name>
</gene>
<feature type="compositionally biased region" description="Basic and acidic residues" evidence="6">
    <location>
        <begin position="88"/>
        <end position="112"/>
    </location>
</feature>
<dbReference type="Proteomes" id="UP001610446">
    <property type="component" value="Unassembled WGS sequence"/>
</dbReference>
<dbReference type="CDD" id="cd00067">
    <property type="entry name" value="GAL4"/>
    <property type="match status" value="1"/>
</dbReference>
<keyword evidence="5" id="KW-0539">Nucleus</keyword>
<reference evidence="8 9" key="1">
    <citation type="submission" date="2024-07" db="EMBL/GenBank/DDBJ databases">
        <title>Section-level genome sequencing and comparative genomics of Aspergillus sections Usti and Cavernicolus.</title>
        <authorList>
            <consortium name="Lawrence Berkeley National Laboratory"/>
            <person name="Nybo J.L."/>
            <person name="Vesth T.C."/>
            <person name="Theobald S."/>
            <person name="Frisvad J.C."/>
            <person name="Larsen T.O."/>
            <person name="Kjaerboelling I."/>
            <person name="Rothschild-Mancinelli K."/>
            <person name="Lyhne E.K."/>
            <person name="Kogle M.E."/>
            <person name="Barry K."/>
            <person name="Clum A."/>
            <person name="Na H."/>
            <person name="Ledsgaard L."/>
            <person name="Lin J."/>
            <person name="Lipzen A."/>
            <person name="Kuo A."/>
            <person name="Riley R."/>
            <person name="Mondo S."/>
            <person name="Labutti K."/>
            <person name="Haridas S."/>
            <person name="Pangalinan J."/>
            <person name="Salamov A.A."/>
            <person name="Simmons B.A."/>
            <person name="Magnuson J.K."/>
            <person name="Chen J."/>
            <person name="Drula E."/>
            <person name="Henrissat B."/>
            <person name="Wiebenga A."/>
            <person name="Lubbers R.J."/>
            <person name="Gomes A.C."/>
            <person name="Makela M.R."/>
            <person name="Stajich J."/>
            <person name="Grigoriev I.V."/>
            <person name="Mortensen U.H."/>
            <person name="De Vries R.P."/>
            <person name="Baker S.E."/>
            <person name="Andersen M.R."/>
        </authorList>
    </citation>
    <scope>NUCLEOTIDE SEQUENCE [LARGE SCALE GENOMIC DNA]</scope>
    <source>
        <strain evidence="8 9">CBS 123904</strain>
    </source>
</reference>
<keyword evidence="3" id="KW-0238">DNA-binding</keyword>
<comment type="caution">
    <text evidence="8">The sequence shown here is derived from an EMBL/GenBank/DDBJ whole genome shotgun (WGS) entry which is preliminary data.</text>
</comment>